<protein>
    <submittedName>
        <fullName evidence="2">Uncharacterized protein</fullName>
    </submittedName>
</protein>
<accession>A0ABV7EM52</accession>
<comment type="caution">
    <text evidence="2">The sequence shown here is derived from an EMBL/GenBank/DDBJ whole genome shotgun (WGS) entry which is preliminary data.</text>
</comment>
<feature type="transmembrane region" description="Helical" evidence="1">
    <location>
        <begin position="157"/>
        <end position="178"/>
    </location>
</feature>
<proteinExistence type="predicted"/>
<evidence type="ECO:0000313" key="3">
    <source>
        <dbReference type="Proteomes" id="UP001595462"/>
    </source>
</evidence>
<feature type="transmembrane region" description="Helical" evidence="1">
    <location>
        <begin position="117"/>
        <end position="137"/>
    </location>
</feature>
<feature type="transmembrane region" description="Helical" evidence="1">
    <location>
        <begin position="77"/>
        <end position="97"/>
    </location>
</feature>
<keyword evidence="3" id="KW-1185">Reference proteome</keyword>
<dbReference type="RefSeq" id="WP_380688093.1">
    <property type="nucleotide sequence ID" value="NZ_JBHRSS010000003.1"/>
</dbReference>
<keyword evidence="1" id="KW-0472">Membrane</keyword>
<gene>
    <name evidence="2" type="ORF">ACFOSU_07630</name>
</gene>
<dbReference type="EMBL" id="JBHRSS010000003">
    <property type="protein sequence ID" value="MFC3103759.1"/>
    <property type="molecule type" value="Genomic_DNA"/>
</dbReference>
<sequence length="192" mass="20268">MQSLTIKQQSLIAAALALFMILTRSPGVPGTELLHSGSWAVFFAAGVYLTSALALPALLLLAFVLDAMALGWSGVSAYCFTPAYGMLIPAYGCLWAAGRWYAGQHRFAMRTLLPLVASALIAAIACEAFASGGFYWLSERFAQPSLGEFMAREAQYFPAYLATLLFWIGAGALIHVGVVTARSGAASDAASS</sequence>
<name>A0ABV7EM52_9GAMM</name>
<evidence type="ECO:0000313" key="2">
    <source>
        <dbReference type="EMBL" id="MFC3103759.1"/>
    </source>
</evidence>
<keyword evidence="1" id="KW-0812">Transmembrane</keyword>
<evidence type="ECO:0000256" key="1">
    <source>
        <dbReference type="SAM" id="Phobius"/>
    </source>
</evidence>
<dbReference type="Proteomes" id="UP001595462">
    <property type="component" value="Unassembled WGS sequence"/>
</dbReference>
<organism evidence="2 3">
    <name type="scientific">Salinisphaera aquimarina</name>
    <dbReference type="NCBI Taxonomy" id="2094031"/>
    <lineage>
        <taxon>Bacteria</taxon>
        <taxon>Pseudomonadati</taxon>
        <taxon>Pseudomonadota</taxon>
        <taxon>Gammaproteobacteria</taxon>
        <taxon>Salinisphaerales</taxon>
        <taxon>Salinisphaeraceae</taxon>
        <taxon>Salinisphaera</taxon>
    </lineage>
</organism>
<keyword evidence="1" id="KW-1133">Transmembrane helix</keyword>
<feature type="transmembrane region" description="Helical" evidence="1">
    <location>
        <begin position="40"/>
        <end position="65"/>
    </location>
</feature>
<reference evidence="3" key="1">
    <citation type="journal article" date="2019" name="Int. J. Syst. Evol. Microbiol.">
        <title>The Global Catalogue of Microorganisms (GCM) 10K type strain sequencing project: providing services to taxonomists for standard genome sequencing and annotation.</title>
        <authorList>
            <consortium name="The Broad Institute Genomics Platform"/>
            <consortium name="The Broad Institute Genome Sequencing Center for Infectious Disease"/>
            <person name="Wu L."/>
            <person name="Ma J."/>
        </authorList>
    </citation>
    <scope>NUCLEOTIDE SEQUENCE [LARGE SCALE GENOMIC DNA]</scope>
    <source>
        <strain evidence="3">KCTC 52640</strain>
    </source>
</reference>